<dbReference type="PANTHER" id="PTHR10625">
    <property type="entry name" value="HISTONE DEACETYLASE HDAC1-RELATED"/>
    <property type="match status" value="1"/>
</dbReference>
<dbReference type="EMBL" id="QNGE01000385">
    <property type="protein sequence ID" value="KAA3680660.1"/>
    <property type="molecule type" value="Genomic_DNA"/>
</dbReference>
<evidence type="ECO:0000256" key="5">
    <source>
        <dbReference type="ARBA" id="ARBA00022801"/>
    </source>
</evidence>
<evidence type="ECO:0000256" key="10">
    <source>
        <dbReference type="ARBA" id="ARBA00049136"/>
    </source>
</evidence>
<dbReference type="GO" id="GO:0141221">
    <property type="term" value="F:histone deacetylase activity, hydrolytic mechanism"/>
    <property type="evidence" value="ECO:0007669"/>
    <property type="project" value="UniProtKB-EC"/>
</dbReference>
<evidence type="ECO:0000256" key="4">
    <source>
        <dbReference type="ARBA" id="ARBA00022491"/>
    </source>
</evidence>
<comment type="catalytic activity">
    <reaction evidence="10">
        <text>N(6)-acetyl-L-lysyl-[protein] + H2O = L-lysyl-[protein] + acetate</text>
        <dbReference type="Rhea" id="RHEA:58108"/>
        <dbReference type="Rhea" id="RHEA-COMP:9752"/>
        <dbReference type="Rhea" id="RHEA-COMP:10731"/>
        <dbReference type="ChEBI" id="CHEBI:15377"/>
        <dbReference type="ChEBI" id="CHEBI:29969"/>
        <dbReference type="ChEBI" id="CHEBI:30089"/>
        <dbReference type="ChEBI" id="CHEBI:61930"/>
    </reaction>
    <physiologicalReaction direction="left-to-right" evidence="10">
        <dbReference type="Rhea" id="RHEA:58109"/>
    </physiologicalReaction>
</comment>
<dbReference type="AlphaFoldDB" id="A0A5J4NZP1"/>
<keyword evidence="6" id="KW-0156">Chromatin regulator</keyword>
<dbReference type="GO" id="GO:0005634">
    <property type="term" value="C:nucleus"/>
    <property type="evidence" value="ECO:0007669"/>
    <property type="project" value="UniProtKB-SubCell"/>
</dbReference>
<keyword evidence="15" id="KW-1185">Reference proteome</keyword>
<dbReference type="EC" id="3.5.1.98" evidence="3"/>
<evidence type="ECO:0000256" key="11">
    <source>
        <dbReference type="ARBA" id="ARBA00049193"/>
    </source>
</evidence>
<evidence type="ECO:0000256" key="1">
    <source>
        <dbReference type="ARBA" id="ARBA00004123"/>
    </source>
</evidence>
<keyword evidence="9" id="KW-0539">Nucleus</keyword>
<evidence type="ECO:0000259" key="13">
    <source>
        <dbReference type="Pfam" id="PF00850"/>
    </source>
</evidence>
<comment type="caution">
    <text evidence="14">The sequence shown here is derived from an EMBL/GenBank/DDBJ whole genome shotgun (WGS) entry which is preliminary data.</text>
</comment>
<evidence type="ECO:0000256" key="2">
    <source>
        <dbReference type="ARBA" id="ARBA00006457"/>
    </source>
</evidence>
<dbReference type="GO" id="GO:0031507">
    <property type="term" value="P:heterochromatin formation"/>
    <property type="evidence" value="ECO:0007669"/>
    <property type="project" value="TreeGrafter"/>
</dbReference>
<gene>
    <name evidence="14" type="ORF">DEA37_0009675</name>
</gene>
<evidence type="ECO:0000256" key="8">
    <source>
        <dbReference type="ARBA" id="ARBA00023163"/>
    </source>
</evidence>
<dbReference type="Proteomes" id="UP000324629">
    <property type="component" value="Unassembled WGS sequence"/>
</dbReference>
<evidence type="ECO:0000256" key="12">
    <source>
        <dbReference type="ARBA" id="ARBA00049416"/>
    </source>
</evidence>
<comment type="subcellular location">
    <subcellularLocation>
        <location evidence="1">Nucleus</location>
    </subcellularLocation>
</comment>
<dbReference type="InterPro" id="IPR023696">
    <property type="entry name" value="Ureohydrolase_dom_sf"/>
</dbReference>
<evidence type="ECO:0000256" key="9">
    <source>
        <dbReference type="ARBA" id="ARBA00023242"/>
    </source>
</evidence>
<dbReference type="Gene3D" id="3.40.800.20">
    <property type="entry name" value="Histone deacetylase domain"/>
    <property type="match status" value="2"/>
</dbReference>
<protein>
    <recommendedName>
        <fullName evidence="3">histone deacetylase</fullName>
        <ecNumber evidence="3">3.5.1.98</ecNumber>
    </recommendedName>
</protein>
<sequence>MCSKRVGVVFSDNYRQSVCSSPKFLDRFAMVMDLINAYGIVRHLVRIPPLPMVSLDTIRKELTVFHSRASVFVAHFLWLFRICFISYCIPLRTDYIEALCSLQDCYSDESEPAERTKESVFDAFGLSYDCPGFPRVWDYALSTVQGSLAAADVLLRGACQVAINWAGGWHHAKRSEAAGFCYLNDIVLAIHRLQTRLLDRCVSSDSSDAAQPSDHVLYIDLDLHHGDGVEEAFWYSPRVVTFSVHHAASGFFPGTGTWVQDEQDPNSWTFPSGAGRGRYAAFNFPLGTLCCHRNPSVKLYCMKFHSSQNVFGTLLNCLRSSDILVVVLWSWNIFTWQRRFCLCHYFLAFLFSGLQAEGADDLTWTRAVLPVLNMLHALVRPAYVVIQCGGDCLSNDPHRIFNLTNMDPDYIRTLSVSDLEVEENVITTGSYVNALKLVLSWNVPTLILGGGGYDFASTARLWARLTAIAVEHVTGSE</sequence>
<accession>A0A5J4NZP1</accession>
<evidence type="ECO:0000256" key="3">
    <source>
        <dbReference type="ARBA" id="ARBA00012111"/>
    </source>
</evidence>
<evidence type="ECO:0000313" key="14">
    <source>
        <dbReference type="EMBL" id="KAA3680660.1"/>
    </source>
</evidence>
<evidence type="ECO:0000256" key="7">
    <source>
        <dbReference type="ARBA" id="ARBA00023015"/>
    </source>
</evidence>
<name>A0A5J4NZP1_9TREM</name>
<dbReference type="SUPFAM" id="SSF52768">
    <property type="entry name" value="Arginase/deacetylase"/>
    <property type="match status" value="2"/>
</dbReference>
<dbReference type="PANTHER" id="PTHR10625:SF14">
    <property type="entry name" value="HISTONE DEACETYLASE 8"/>
    <property type="match status" value="1"/>
</dbReference>
<proteinExistence type="inferred from homology"/>
<dbReference type="Pfam" id="PF00850">
    <property type="entry name" value="Hist_deacetyl"/>
    <property type="match status" value="1"/>
</dbReference>
<comment type="similarity">
    <text evidence="2">Belongs to the histone deacetylase family. HD type 1 subfamily.</text>
</comment>
<reference evidence="14 15" key="1">
    <citation type="journal article" date="2019" name="Gigascience">
        <title>Whole-genome sequence of the oriental lung fluke Paragonimus westermani.</title>
        <authorList>
            <person name="Oey H."/>
            <person name="Zakrzewski M."/>
            <person name="Narain K."/>
            <person name="Devi K.R."/>
            <person name="Agatsuma T."/>
            <person name="Nawaratna S."/>
            <person name="Gobert G.N."/>
            <person name="Jones M.K."/>
            <person name="Ragan M.A."/>
            <person name="McManus D.P."/>
            <person name="Krause L."/>
        </authorList>
    </citation>
    <scope>NUCLEOTIDE SEQUENCE [LARGE SCALE GENOMIC DNA]</scope>
    <source>
        <strain evidence="14 15">IND2009</strain>
    </source>
</reference>
<keyword evidence="8" id="KW-0804">Transcription</keyword>
<keyword evidence="4" id="KW-0678">Repressor</keyword>
<keyword evidence="5" id="KW-0378">Hydrolase</keyword>
<comment type="catalytic activity">
    <reaction evidence="12">
        <text>N(6)-acetyl-L-lysyl-[histone] + H2O = L-lysyl-[histone] + acetate</text>
        <dbReference type="Rhea" id="RHEA:58196"/>
        <dbReference type="Rhea" id="RHEA-COMP:9845"/>
        <dbReference type="Rhea" id="RHEA-COMP:11338"/>
        <dbReference type="ChEBI" id="CHEBI:15377"/>
        <dbReference type="ChEBI" id="CHEBI:29969"/>
        <dbReference type="ChEBI" id="CHEBI:30089"/>
        <dbReference type="ChEBI" id="CHEBI:61930"/>
        <dbReference type="EC" id="3.5.1.98"/>
    </reaction>
    <physiologicalReaction direction="left-to-right" evidence="12">
        <dbReference type="Rhea" id="RHEA:58197"/>
    </physiologicalReaction>
</comment>
<dbReference type="InterPro" id="IPR023801">
    <property type="entry name" value="His_deacetylse_dom"/>
</dbReference>
<dbReference type="InterPro" id="IPR037138">
    <property type="entry name" value="His_deacetylse_dom_sf"/>
</dbReference>
<organism evidence="14 15">
    <name type="scientific">Paragonimus westermani</name>
    <dbReference type="NCBI Taxonomy" id="34504"/>
    <lineage>
        <taxon>Eukaryota</taxon>
        <taxon>Metazoa</taxon>
        <taxon>Spiralia</taxon>
        <taxon>Lophotrochozoa</taxon>
        <taxon>Platyhelminthes</taxon>
        <taxon>Trematoda</taxon>
        <taxon>Digenea</taxon>
        <taxon>Plagiorchiida</taxon>
        <taxon>Troglotremata</taxon>
        <taxon>Troglotrematidae</taxon>
        <taxon>Paragonimus</taxon>
    </lineage>
</organism>
<feature type="domain" description="Histone deacetylase" evidence="13">
    <location>
        <begin position="94"/>
        <end position="286"/>
    </location>
</feature>
<keyword evidence="7" id="KW-0805">Transcription regulation</keyword>
<evidence type="ECO:0000256" key="6">
    <source>
        <dbReference type="ARBA" id="ARBA00022853"/>
    </source>
</evidence>
<evidence type="ECO:0000313" key="15">
    <source>
        <dbReference type="Proteomes" id="UP000324629"/>
    </source>
</evidence>
<comment type="catalytic activity">
    <reaction evidence="11">
        <text>N(6)-(2E)-butenoyl-L-lysyl-[protein] + H2O = (2E)-2-butenoate + L-lysyl-[protein]</text>
        <dbReference type="Rhea" id="RHEA:69172"/>
        <dbReference type="Rhea" id="RHEA-COMP:9752"/>
        <dbReference type="Rhea" id="RHEA-COMP:13707"/>
        <dbReference type="ChEBI" id="CHEBI:15377"/>
        <dbReference type="ChEBI" id="CHEBI:29969"/>
        <dbReference type="ChEBI" id="CHEBI:35899"/>
        <dbReference type="ChEBI" id="CHEBI:137954"/>
    </reaction>
    <physiologicalReaction direction="left-to-right" evidence="11">
        <dbReference type="Rhea" id="RHEA:69173"/>
    </physiologicalReaction>
</comment>